<dbReference type="InterPro" id="IPR005872">
    <property type="entry name" value="SUI1_arc_bac"/>
</dbReference>
<dbReference type="GO" id="GO:0006417">
    <property type="term" value="P:regulation of translation"/>
    <property type="evidence" value="ECO:0007669"/>
    <property type="project" value="UniProtKB-KW"/>
</dbReference>
<dbReference type="InterPro" id="IPR050318">
    <property type="entry name" value="DENR/SUI1_TIF"/>
</dbReference>
<keyword evidence="6" id="KW-1185">Reference proteome</keyword>
<dbReference type="PROSITE" id="PS51257">
    <property type="entry name" value="PROKAR_LIPOPROTEIN"/>
    <property type="match status" value="1"/>
</dbReference>
<dbReference type="NCBIfam" id="NF005297">
    <property type="entry name" value="PRK06824.1"/>
    <property type="match status" value="1"/>
</dbReference>
<dbReference type="PROSITE" id="PS50296">
    <property type="entry name" value="SUI1"/>
    <property type="match status" value="1"/>
</dbReference>
<evidence type="ECO:0000256" key="2">
    <source>
        <dbReference type="ARBA" id="ARBA00022845"/>
    </source>
</evidence>
<evidence type="ECO:0000313" key="6">
    <source>
        <dbReference type="Proteomes" id="UP000293296"/>
    </source>
</evidence>
<dbReference type="PIRSF" id="PIRSF037511">
    <property type="entry name" value="Transl_init_SUI1_pro"/>
    <property type="match status" value="1"/>
</dbReference>
<dbReference type="Gene3D" id="3.30.780.10">
    <property type="entry name" value="SUI1-like domain"/>
    <property type="match status" value="1"/>
</dbReference>
<dbReference type="Pfam" id="PF01253">
    <property type="entry name" value="SUI1"/>
    <property type="match status" value="1"/>
</dbReference>
<dbReference type="RefSeq" id="WP_129351123.1">
    <property type="nucleotide sequence ID" value="NZ_CP026538.1"/>
</dbReference>
<reference evidence="5 6" key="1">
    <citation type="submission" date="2018-02" db="EMBL/GenBank/DDBJ databases">
        <title>Genome sequence of Desulfovibrio carbinolicus DSM 3852.</title>
        <authorList>
            <person name="Wilbanks E."/>
            <person name="Skennerton C.T."/>
            <person name="Orphan V.J."/>
        </authorList>
    </citation>
    <scope>NUCLEOTIDE SEQUENCE [LARGE SCALE GENOMIC DNA]</scope>
    <source>
        <strain evidence="5 6">DSM 3852</strain>
    </source>
</reference>
<sequence>MPPKRPADSVPVYSTDAGRLCPGCGHAPAACSCAAAKAPAGDGVVRISRQTKGRKGKGVCLVTGVPLVGKELDALARELKQRLGCGGAVKDGVIEIQGDNRELLAAELKKRGYVVKLAGG</sequence>
<evidence type="ECO:0000256" key="3">
    <source>
        <dbReference type="ARBA" id="ARBA00022917"/>
    </source>
</evidence>
<dbReference type="InterPro" id="IPR036877">
    <property type="entry name" value="SUI1_dom_sf"/>
</dbReference>
<dbReference type="GO" id="GO:0003729">
    <property type="term" value="F:mRNA binding"/>
    <property type="evidence" value="ECO:0007669"/>
    <property type="project" value="TreeGrafter"/>
</dbReference>
<keyword evidence="2" id="KW-0810">Translation regulation</keyword>
<organism evidence="5 6">
    <name type="scientific">Solidesulfovibrio carbinolicus</name>
    <dbReference type="NCBI Taxonomy" id="296842"/>
    <lineage>
        <taxon>Bacteria</taxon>
        <taxon>Pseudomonadati</taxon>
        <taxon>Thermodesulfobacteriota</taxon>
        <taxon>Desulfovibrionia</taxon>
        <taxon>Desulfovibrionales</taxon>
        <taxon>Desulfovibrionaceae</taxon>
        <taxon>Solidesulfovibrio</taxon>
    </lineage>
</organism>
<dbReference type="EMBL" id="CP026538">
    <property type="protein sequence ID" value="QAZ69461.1"/>
    <property type="molecule type" value="Genomic_DNA"/>
</dbReference>
<name>A0A4P6HQ58_9BACT</name>
<evidence type="ECO:0000313" key="5">
    <source>
        <dbReference type="EMBL" id="QAZ69461.1"/>
    </source>
</evidence>
<dbReference type="PANTHER" id="PTHR12789">
    <property type="entry name" value="DENSITY-REGULATED PROTEIN HOMOLOG"/>
    <property type="match status" value="1"/>
</dbReference>
<dbReference type="AlphaFoldDB" id="A0A4P6HQ58"/>
<dbReference type="InterPro" id="IPR001950">
    <property type="entry name" value="SUI1"/>
</dbReference>
<proteinExistence type="inferred from homology"/>
<evidence type="ECO:0000256" key="1">
    <source>
        <dbReference type="ARBA" id="ARBA00005422"/>
    </source>
</evidence>
<dbReference type="GO" id="GO:0002188">
    <property type="term" value="P:translation reinitiation"/>
    <property type="evidence" value="ECO:0007669"/>
    <property type="project" value="TreeGrafter"/>
</dbReference>
<evidence type="ECO:0000259" key="4">
    <source>
        <dbReference type="PROSITE" id="PS50296"/>
    </source>
</evidence>
<dbReference type="SUPFAM" id="SSF55159">
    <property type="entry name" value="eIF1-like"/>
    <property type="match status" value="1"/>
</dbReference>
<dbReference type="OrthoDB" id="9792915at2"/>
<comment type="similarity">
    <text evidence="1">Belongs to the SUI1 family.</text>
</comment>
<gene>
    <name evidence="5" type="primary">yciH</name>
    <name evidence="5" type="ORF">C3Y92_06990</name>
</gene>
<dbReference type="KEGG" id="dcb:C3Y92_06990"/>
<dbReference type="NCBIfam" id="TIGR01158">
    <property type="entry name" value="SUI1_rel"/>
    <property type="match status" value="1"/>
</dbReference>
<dbReference type="CDD" id="cd11567">
    <property type="entry name" value="YciH_like"/>
    <property type="match status" value="1"/>
</dbReference>
<dbReference type="GO" id="GO:0003743">
    <property type="term" value="F:translation initiation factor activity"/>
    <property type="evidence" value="ECO:0007669"/>
    <property type="project" value="InterPro"/>
</dbReference>
<feature type="domain" description="SUI1" evidence="4">
    <location>
        <begin position="46"/>
        <end position="112"/>
    </location>
</feature>
<protein>
    <submittedName>
        <fullName evidence="5">Stress response translation initiation inhibitor YciH</fullName>
    </submittedName>
</protein>
<dbReference type="Proteomes" id="UP000293296">
    <property type="component" value="Chromosome"/>
</dbReference>
<keyword evidence="3" id="KW-0648">Protein biosynthesis</keyword>
<accession>A0A4P6HQ58</accession>
<dbReference type="GO" id="GO:0001731">
    <property type="term" value="P:formation of translation preinitiation complex"/>
    <property type="evidence" value="ECO:0007669"/>
    <property type="project" value="TreeGrafter"/>
</dbReference>
<dbReference type="PANTHER" id="PTHR12789:SF0">
    <property type="entry name" value="DENSITY-REGULATED PROTEIN"/>
    <property type="match status" value="1"/>
</dbReference>
<dbReference type="FunFam" id="3.30.780.10:FF:000002">
    <property type="entry name" value="Stress response translation initiation inhibitor"/>
    <property type="match status" value="1"/>
</dbReference>